<feature type="domain" description="Gfo/Idh/MocA-like oxidoreductase N-terminal" evidence="3">
    <location>
        <begin position="7"/>
        <end position="109"/>
    </location>
</feature>
<evidence type="ECO:0000256" key="1">
    <source>
        <dbReference type="ARBA" id="ARBA00023002"/>
    </source>
</evidence>
<dbReference type="InterPro" id="IPR050463">
    <property type="entry name" value="Gfo/Idh/MocA_oxidrdct_glycsds"/>
</dbReference>
<dbReference type="InterPro" id="IPR000683">
    <property type="entry name" value="Gfo/Idh/MocA-like_OxRdtase_N"/>
</dbReference>
<dbReference type="Gene3D" id="3.40.50.720">
    <property type="entry name" value="NAD(P)-binding Rossmann-like Domain"/>
    <property type="match status" value="1"/>
</dbReference>
<evidence type="ECO:0000259" key="3">
    <source>
        <dbReference type="Pfam" id="PF01408"/>
    </source>
</evidence>
<feature type="compositionally biased region" description="Pro residues" evidence="2">
    <location>
        <begin position="130"/>
        <end position="140"/>
    </location>
</feature>
<dbReference type="EMBL" id="AP027728">
    <property type="protein sequence ID" value="BDZ40273.1"/>
    <property type="molecule type" value="Genomic_DNA"/>
</dbReference>
<keyword evidence="1" id="KW-0560">Oxidoreductase</keyword>
<evidence type="ECO:0000256" key="2">
    <source>
        <dbReference type="SAM" id="MobiDB-lite"/>
    </source>
</evidence>
<dbReference type="Proteomes" id="UP001321543">
    <property type="component" value="Chromosome"/>
</dbReference>
<sequence>MGQPHGIGIVGLGVISAQYLETLGAHPGVRIAATADLDTARAAAVAERFDGCRALTVDELVADPSVQTVLNLTIPAAHAEVALAALRHGKNVFGEKPLAPAMAEARRSCRPLPRPHGRAVHPTPCSAPGSRPPARPWTRA</sequence>
<reference evidence="5" key="1">
    <citation type="journal article" date="2019" name="Int. J. Syst. Evol. Microbiol.">
        <title>The Global Catalogue of Microorganisms (GCM) 10K type strain sequencing project: providing services to taxonomists for standard genome sequencing and annotation.</title>
        <authorList>
            <consortium name="The Broad Institute Genomics Platform"/>
            <consortium name="The Broad Institute Genome Sequencing Center for Infectious Disease"/>
            <person name="Wu L."/>
            <person name="Ma J."/>
        </authorList>
    </citation>
    <scope>NUCLEOTIDE SEQUENCE [LARGE SCALE GENOMIC DNA]</scope>
    <source>
        <strain evidence="5">NBRC 106310</strain>
    </source>
</reference>
<dbReference type="PANTHER" id="PTHR43818">
    <property type="entry name" value="BCDNA.GH03377"/>
    <property type="match status" value="1"/>
</dbReference>
<organism evidence="4 5">
    <name type="scientific">Microbacterium suwonense</name>
    <dbReference type="NCBI Taxonomy" id="683047"/>
    <lineage>
        <taxon>Bacteria</taxon>
        <taxon>Bacillati</taxon>
        <taxon>Actinomycetota</taxon>
        <taxon>Actinomycetes</taxon>
        <taxon>Micrococcales</taxon>
        <taxon>Microbacteriaceae</taxon>
        <taxon>Microbacterium</taxon>
    </lineage>
</organism>
<dbReference type="SUPFAM" id="SSF51735">
    <property type="entry name" value="NAD(P)-binding Rossmann-fold domains"/>
    <property type="match status" value="1"/>
</dbReference>
<evidence type="ECO:0000313" key="5">
    <source>
        <dbReference type="Proteomes" id="UP001321543"/>
    </source>
</evidence>
<evidence type="ECO:0000313" key="4">
    <source>
        <dbReference type="EMBL" id="BDZ40273.1"/>
    </source>
</evidence>
<dbReference type="InterPro" id="IPR036291">
    <property type="entry name" value="NAD(P)-bd_dom_sf"/>
</dbReference>
<name>A0ABN6X653_9MICO</name>
<dbReference type="PANTHER" id="PTHR43818:SF11">
    <property type="entry name" value="BCDNA.GH03377"/>
    <property type="match status" value="1"/>
</dbReference>
<dbReference type="Pfam" id="PF01408">
    <property type="entry name" value="GFO_IDH_MocA"/>
    <property type="match status" value="1"/>
</dbReference>
<proteinExistence type="predicted"/>
<feature type="region of interest" description="Disordered" evidence="2">
    <location>
        <begin position="104"/>
        <end position="140"/>
    </location>
</feature>
<keyword evidence="5" id="KW-1185">Reference proteome</keyword>
<protein>
    <recommendedName>
        <fullName evidence="3">Gfo/Idh/MocA-like oxidoreductase N-terminal domain-containing protein</fullName>
    </recommendedName>
</protein>
<accession>A0ABN6X653</accession>
<gene>
    <name evidence="4" type="ORF">GCM10025863_28870</name>
</gene>